<feature type="chain" id="PRO_5001871730" evidence="8">
    <location>
        <begin position="27"/>
        <end position="263"/>
    </location>
</feature>
<dbReference type="Proteomes" id="UP000028990">
    <property type="component" value="Unassembled WGS sequence"/>
</dbReference>
<dbReference type="eggNOG" id="KOG3627">
    <property type="taxonomic scope" value="Eukaryota"/>
</dbReference>
<dbReference type="SUPFAM" id="SSF50494">
    <property type="entry name" value="Trypsin-like serine proteases"/>
    <property type="match status" value="1"/>
</dbReference>
<keyword evidence="5" id="KW-0865">Zymogen</keyword>
<dbReference type="InterPro" id="IPR033116">
    <property type="entry name" value="TRYPSIN_SER"/>
</dbReference>
<dbReference type="Gene3D" id="2.40.10.10">
    <property type="entry name" value="Trypsin-like serine proteases"/>
    <property type="match status" value="2"/>
</dbReference>
<evidence type="ECO:0000256" key="5">
    <source>
        <dbReference type="ARBA" id="ARBA00023145"/>
    </source>
</evidence>
<organism evidence="10 11">
    <name type="scientific">Fukomys damarensis</name>
    <name type="common">Damaraland mole rat</name>
    <name type="synonym">Cryptomys damarensis</name>
    <dbReference type="NCBI Taxonomy" id="885580"/>
    <lineage>
        <taxon>Eukaryota</taxon>
        <taxon>Metazoa</taxon>
        <taxon>Chordata</taxon>
        <taxon>Craniata</taxon>
        <taxon>Vertebrata</taxon>
        <taxon>Euteleostomi</taxon>
        <taxon>Mammalia</taxon>
        <taxon>Eutheria</taxon>
        <taxon>Euarchontoglires</taxon>
        <taxon>Glires</taxon>
        <taxon>Rodentia</taxon>
        <taxon>Hystricomorpha</taxon>
        <taxon>Bathyergidae</taxon>
        <taxon>Fukomys</taxon>
    </lineage>
</organism>
<dbReference type="GO" id="GO:0004252">
    <property type="term" value="F:serine-type endopeptidase activity"/>
    <property type="evidence" value="ECO:0007669"/>
    <property type="project" value="InterPro"/>
</dbReference>
<dbReference type="FunFam" id="2.40.10.10:FF:000120">
    <property type="entry name" value="Putative serine protease"/>
    <property type="match status" value="1"/>
</dbReference>
<evidence type="ECO:0000256" key="3">
    <source>
        <dbReference type="ARBA" id="ARBA00022801"/>
    </source>
</evidence>
<evidence type="ECO:0000256" key="1">
    <source>
        <dbReference type="ARBA" id="ARBA00022670"/>
    </source>
</evidence>
<dbReference type="GO" id="GO:0043065">
    <property type="term" value="P:positive regulation of apoptotic process"/>
    <property type="evidence" value="ECO:0007669"/>
    <property type="project" value="TreeGrafter"/>
</dbReference>
<evidence type="ECO:0000256" key="7">
    <source>
        <dbReference type="RuleBase" id="RU363034"/>
    </source>
</evidence>
<proteinExistence type="predicted"/>
<evidence type="ECO:0000313" key="10">
    <source>
        <dbReference type="EMBL" id="KFO32119.1"/>
    </source>
</evidence>
<keyword evidence="4 7" id="KW-0720">Serine protease</keyword>
<dbReference type="Pfam" id="PF00089">
    <property type="entry name" value="Trypsin"/>
    <property type="match status" value="1"/>
</dbReference>
<keyword evidence="11" id="KW-1185">Reference proteome</keyword>
<protein>
    <submittedName>
        <fullName evidence="10">Granzyme A</fullName>
    </submittedName>
</protein>
<dbReference type="GO" id="GO:0006508">
    <property type="term" value="P:proteolysis"/>
    <property type="evidence" value="ECO:0007669"/>
    <property type="project" value="UniProtKB-KW"/>
</dbReference>
<gene>
    <name evidence="10" type="ORF">H920_06455</name>
</gene>
<dbReference type="EMBL" id="KN122211">
    <property type="protein sequence ID" value="KFO32119.1"/>
    <property type="molecule type" value="Genomic_DNA"/>
</dbReference>
<dbReference type="PROSITE" id="PS50240">
    <property type="entry name" value="TRYPSIN_DOM"/>
    <property type="match status" value="1"/>
</dbReference>
<keyword evidence="2 8" id="KW-0732">Signal</keyword>
<feature type="signal peptide" evidence="8">
    <location>
        <begin position="1"/>
        <end position="26"/>
    </location>
</feature>
<keyword evidence="6" id="KW-1015">Disulfide bond</keyword>
<evidence type="ECO:0000256" key="8">
    <source>
        <dbReference type="SAM" id="SignalP"/>
    </source>
</evidence>
<evidence type="ECO:0000259" key="9">
    <source>
        <dbReference type="PROSITE" id="PS50240"/>
    </source>
</evidence>
<evidence type="ECO:0000256" key="2">
    <source>
        <dbReference type="ARBA" id="ARBA00022729"/>
    </source>
</evidence>
<accession>A0A091DJ14</accession>
<feature type="domain" description="Peptidase S1" evidence="9">
    <location>
        <begin position="29"/>
        <end position="259"/>
    </location>
</feature>
<dbReference type="PRINTS" id="PR00722">
    <property type="entry name" value="CHYMOTRYPSIN"/>
</dbReference>
<keyword evidence="3 7" id="KW-0378">Hydrolase</keyword>
<evidence type="ECO:0000313" key="11">
    <source>
        <dbReference type="Proteomes" id="UP000028990"/>
    </source>
</evidence>
<dbReference type="SMART" id="SM00020">
    <property type="entry name" value="Tryp_SPc"/>
    <property type="match status" value="1"/>
</dbReference>
<dbReference type="PANTHER" id="PTHR24271:SF69">
    <property type="entry name" value="GRANZYME A"/>
    <property type="match status" value="1"/>
</dbReference>
<dbReference type="InterPro" id="IPR001314">
    <property type="entry name" value="Peptidase_S1A"/>
</dbReference>
<reference evidence="10 11" key="1">
    <citation type="submission" date="2013-11" db="EMBL/GenBank/DDBJ databases">
        <title>The Damaraland mole rat (Fukomys damarensis) genome and evolution of African mole rats.</title>
        <authorList>
            <person name="Gladyshev V.N."/>
            <person name="Fang X."/>
        </authorList>
    </citation>
    <scope>NUCLEOTIDE SEQUENCE [LARGE SCALE GENOMIC DNA]</scope>
    <source>
        <tissue evidence="10">Liver</tissue>
    </source>
</reference>
<sequence>MRNCYVLLAPFLLTVIFLLLIPEGGCVRIIGGNEVIPHSRPYMVLLKLNKEDICAGALIEENWVLTAAHCVLNRNSQVILGAHSRIKNEPEKQIMSIKRVFSHPCYDPSTFENDLQLLQLNKKAIINKNVATLQLPKKGDDIEPETICQVAGWGVISNKSPPSNTLREVNVTIIDRKTCNDPQHYNFNPVIGMNMICAGSPHGGKDSCNGDSGSPLLCKGHFRGITSFGSKGRCGDPRAPGVYIRLSQKYLSWIIKTMKGQFR</sequence>
<dbReference type="PROSITE" id="PS00135">
    <property type="entry name" value="TRYPSIN_SER"/>
    <property type="match status" value="1"/>
</dbReference>
<dbReference type="InterPro" id="IPR001254">
    <property type="entry name" value="Trypsin_dom"/>
</dbReference>
<dbReference type="PANTHER" id="PTHR24271">
    <property type="entry name" value="KALLIKREIN-RELATED"/>
    <property type="match status" value="1"/>
</dbReference>
<evidence type="ECO:0000256" key="4">
    <source>
        <dbReference type="ARBA" id="ARBA00022825"/>
    </source>
</evidence>
<keyword evidence="1 7" id="KW-0645">Protease</keyword>
<name>A0A091DJ14_FUKDA</name>
<evidence type="ECO:0000256" key="6">
    <source>
        <dbReference type="ARBA" id="ARBA00023157"/>
    </source>
</evidence>
<dbReference type="InterPro" id="IPR009003">
    <property type="entry name" value="Peptidase_S1_PA"/>
</dbReference>
<dbReference type="CDD" id="cd00190">
    <property type="entry name" value="Tryp_SPc"/>
    <property type="match status" value="1"/>
</dbReference>
<dbReference type="AlphaFoldDB" id="A0A091DJ14"/>
<dbReference type="PROSITE" id="PS00134">
    <property type="entry name" value="TRYPSIN_HIS"/>
    <property type="match status" value="1"/>
</dbReference>
<dbReference type="STRING" id="885580.ENSFDAP00000011666"/>
<dbReference type="InterPro" id="IPR018114">
    <property type="entry name" value="TRYPSIN_HIS"/>
</dbReference>
<dbReference type="InterPro" id="IPR043504">
    <property type="entry name" value="Peptidase_S1_PA_chymotrypsin"/>
</dbReference>